<dbReference type="EMBL" id="MU155348">
    <property type="protein sequence ID" value="KAF9475091.1"/>
    <property type="molecule type" value="Genomic_DNA"/>
</dbReference>
<accession>A0A9P5YTY6</accession>
<reference evidence="1" key="1">
    <citation type="submission" date="2020-11" db="EMBL/GenBank/DDBJ databases">
        <authorList>
            <consortium name="DOE Joint Genome Institute"/>
            <person name="Ahrendt S."/>
            <person name="Riley R."/>
            <person name="Andreopoulos W."/>
            <person name="Labutti K."/>
            <person name="Pangilinan J."/>
            <person name="Ruiz-Duenas F.J."/>
            <person name="Barrasa J.M."/>
            <person name="Sanchez-Garcia M."/>
            <person name="Camarero S."/>
            <person name="Miyauchi S."/>
            <person name="Serrano A."/>
            <person name="Linde D."/>
            <person name="Babiker R."/>
            <person name="Drula E."/>
            <person name="Ayuso-Fernandez I."/>
            <person name="Pacheco R."/>
            <person name="Padilla G."/>
            <person name="Ferreira P."/>
            <person name="Barriuso J."/>
            <person name="Kellner H."/>
            <person name="Castanera R."/>
            <person name="Alfaro M."/>
            <person name="Ramirez L."/>
            <person name="Pisabarro A.G."/>
            <person name="Kuo A."/>
            <person name="Tritt A."/>
            <person name="Lipzen A."/>
            <person name="He G."/>
            <person name="Yan M."/>
            <person name="Ng V."/>
            <person name="Cullen D."/>
            <person name="Martin F."/>
            <person name="Rosso M.-N."/>
            <person name="Henrissat B."/>
            <person name="Hibbett D."/>
            <person name="Martinez A.T."/>
            <person name="Grigoriev I.V."/>
        </authorList>
    </citation>
    <scope>NUCLEOTIDE SEQUENCE</scope>
    <source>
        <strain evidence="1">CIRM-BRFM 674</strain>
    </source>
</reference>
<evidence type="ECO:0000313" key="2">
    <source>
        <dbReference type="Proteomes" id="UP000807469"/>
    </source>
</evidence>
<organism evidence="1 2">
    <name type="scientific">Pholiota conissans</name>
    <dbReference type="NCBI Taxonomy" id="109636"/>
    <lineage>
        <taxon>Eukaryota</taxon>
        <taxon>Fungi</taxon>
        <taxon>Dikarya</taxon>
        <taxon>Basidiomycota</taxon>
        <taxon>Agaricomycotina</taxon>
        <taxon>Agaricomycetes</taxon>
        <taxon>Agaricomycetidae</taxon>
        <taxon>Agaricales</taxon>
        <taxon>Agaricineae</taxon>
        <taxon>Strophariaceae</taxon>
        <taxon>Pholiota</taxon>
    </lineage>
</organism>
<dbReference type="Proteomes" id="UP000807469">
    <property type="component" value="Unassembled WGS sequence"/>
</dbReference>
<gene>
    <name evidence="1" type="ORF">BDN70DRAFT_936173</name>
</gene>
<keyword evidence="2" id="KW-1185">Reference proteome</keyword>
<sequence length="229" mass="25717">MSTSTSSSAPTSGQVQADTLGQYAIAATTFTDQDKTDVIHSTLLAQLAAYTESKSYDNIEAWLTKVLQTAGVFGWMIQSGSTFKTVAQDDLKGSIDMVVAKYIIDSRHTNDLRVLIPLLYLRGSHSPDALRILDEHGKTKSVGTFQLVICEKTKDQDIIIRIFPYGYNTTKDYVHSTIFQKIERPNGYHMKYMSDPTICVLNMHAYDRLRSAVDDKVKDYLNRVAFLDI</sequence>
<protein>
    <submittedName>
        <fullName evidence="1">Uncharacterized protein</fullName>
    </submittedName>
</protein>
<dbReference type="AlphaFoldDB" id="A0A9P5YTY6"/>
<evidence type="ECO:0000313" key="1">
    <source>
        <dbReference type="EMBL" id="KAF9475091.1"/>
    </source>
</evidence>
<dbReference type="OrthoDB" id="3033106at2759"/>
<name>A0A9P5YTY6_9AGAR</name>
<comment type="caution">
    <text evidence="1">The sequence shown here is derived from an EMBL/GenBank/DDBJ whole genome shotgun (WGS) entry which is preliminary data.</text>
</comment>
<proteinExistence type="predicted"/>